<accession>A0A9X3LKR0</accession>
<evidence type="ECO:0000256" key="14">
    <source>
        <dbReference type="SAM" id="MobiDB-lite"/>
    </source>
</evidence>
<dbReference type="InterPro" id="IPR050979">
    <property type="entry name" value="LD-transpeptidase"/>
</dbReference>
<dbReference type="GO" id="GO:0008360">
    <property type="term" value="P:regulation of cell shape"/>
    <property type="evidence" value="ECO:0007669"/>
    <property type="project" value="UniProtKB-UniRule"/>
</dbReference>
<dbReference type="Proteomes" id="UP001146469">
    <property type="component" value="Unassembled WGS sequence"/>
</dbReference>
<dbReference type="RefSeq" id="WP_269944477.1">
    <property type="nucleotide sequence ID" value="NZ_JAKMUT010000004.1"/>
</dbReference>
<dbReference type="Pfam" id="PF17964">
    <property type="entry name" value="Big_10"/>
    <property type="match status" value="1"/>
</dbReference>
<comment type="pathway">
    <text evidence="12">Glycan biosynthesis.</text>
</comment>
<comment type="pathway">
    <text evidence="1 13">Cell wall biogenesis; peptidoglycan biosynthesis.</text>
</comment>
<keyword evidence="8" id="KW-0564">Palmitate</keyword>
<evidence type="ECO:0000256" key="9">
    <source>
        <dbReference type="ARBA" id="ARBA00023288"/>
    </source>
</evidence>
<dbReference type="EMBL" id="JAKMUT010000004">
    <property type="protein sequence ID" value="MCZ9289712.1"/>
    <property type="molecule type" value="Genomic_DNA"/>
</dbReference>
<keyword evidence="6 13" id="KW-0573">Peptidoglycan synthesis</keyword>
<dbReference type="Gene3D" id="2.40.440.10">
    <property type="entry name" value="L,D-transpeptidase catalytic domain-like"/>
    <property type="match status" value="1"/>
</dbReference>
<dbReference type="PROSITE" id="PS52029">
    <property type="entry name" value="LD_TPASE"/>
    <property type="match status" value="1"/>
</dbReference>
<feature type="active site" description="Proton donor/acceptor" evidence="13">
    <location>
        <position position="330"/>
    </location>
</feature>
<dbReference type="GO" id="GO:0071972">
    <property type="term" value="F:peptidoglycan L,D-transpeptidase activity"/>
    <property type="evidence" value="ECO:0007669"/>
    <property type="project" value="TreeGrafter"/>
</dbReference>
<dbReference type="PANTHER" id="PTHR30582">
    <property type="entry name" value="L,D-TRANSPEPTIDASE"/>
    <property type="match status" value="1"/>
</dbReference>
<evidence type="ECO:0000256" key="2">
    <source>
        <dbReference type="ARBA" id="ARBA00022475"/>
    </source>
</evidence>
<evidence type="ECO:0000256" key="4">
    <source>
        <dbReference type="ARBA" id="ARBA00022729"/>
    </source>
</evidence>
<organism evidence="16 17">
    <name type="scientific">Corynebacterium evansiae</name>
    <dbReference type="NCBI Taxonomy" id="2913499"/>
    <lineage>
        <taxon>Bacteria</taxon>
        <taxon>Bacillati</taxon>
        <taxon>Actinomycetota</taxon>
        <taxon>Actinomycetes</taxon>
        <taxon>Mycobacteriales</taxon>
        <taxon>Corynebacteriaceae</taxon>
        <taxon>Corynebacterium</taxon>
    </lineage>
</organism>
<dbReference type="InterPro" id="IPR005490">
    <property type="entry name" value="LD_TPept_cat_dom"/>
</dbReference>
<evidence type="ECO:0000313" key="16">
    <source>
        <dbReference type="EMBL" id="MCZ9289712.1"/>
    </source>
</evidence>
<dbReference type="SUPFAM" id="SSF141523">
    <property type="entry name" value="L,D-transpeptidase catalytic domain-like"/>
    <property type="match status" value="1"/>
</dbReference>
<dbReference type="InterPro" id="IPR041280">
    <property type="entry name" value="Big_10"/>
</dbReference>
<reference evidence="16" key="1">
    <citation type="submission" date="2022-02" db="EMBL/GenBank/DDBJ databases">
        <title>Corynebacterium sp. from urogenital microbiome.</title>
        <authorList>
            <person name="Cappelli E.A."/>
            <person name="Ribeiro T.G."/>
            <person name="Peixe L."/>
        </authorList>
    </citation>
    <scope>NUCLEOTIDE SEQUENCE</scope>
    <source>
        <strain evidence="16">C8Ua_174</strain>
    </source>
</reference>
<feature type="region of interest" description="Disordered" evidence="14">
    <location>
        <begin position="34"/>
        <end position="69"/>
    </location>
</feature>
<dbReference type="Gene3D" id="2.60.40.3780">
    <property type="match status" value="1"/>
</dbReference>
<evidence type="ECO:0000256" key="6">
    <source>
        <dbReference type="ARBA" id="ARBA00022984"/>
    </source>
</evidence>
<evidence type="ECO:0000256" key="8">
    <source>
        <dbReference type="ARBA" id="ARBA00023139"/>
    </source>
</evidence>
<dbReference type="Gene3D" id="2.60.40.3710">
    <property type="match status" value="1"/>
</dbReference>
<dbReference type="PANTHER" id="PTHR30582:SF2">
    <property type="entry name" value="L,D-TRANSPEPTIDASE YCIB-RELATED"/>
    <property type="match status" value="1"/>
</dbReference>
<keyword evidence="7" id="KW-0472">Membrane</keyword>
<keyword evidence="11 13" id="KW-0961">Cell wall biogenesis/degradation</keyword>
<dbReference type="GO" id="GO:0018104">
    <property type="term" value="P:peptidoglycan-protein cross-linking"/>
    <property type="evidence" value="ECO:0007669"/>
    <property type="project" value="TreeGrafter"/>
</dbReference>
<protein>
    <submittedName>
        <fullName evidence="16">Ig-like domain-containing protein</fullName>
    </submittedName>
</protein>
<dbReference type="Pfam" id="PF03734">
    <property type="entry name" value="YkuD"/>
    <property type="match status" value="1"/>
</dbReference>
<proteinExistence type="predicted"/>
<name>A0A9X3LKR0_9CORY</name>
<dbReference type="InterPro" id="IPR038063">
    <property type="entry name" value="Transpep_catalytic_dom"/>
</dbReference>
<evidence type="ECO:0000256" key="5">
    <source>
        <dbReference type="ARBA" id="ARBA00022960"/>
    </source>
</evidence>
<keyword evidence="9" id="KW-0449">Lipoprotein</keyword>
<keyword evidence="2" id="KW-1003">Cell membrane</keyword>
<dbReference type="PROSITE" id="PS51257">
    <property type="entry name" value="PROKAR_LIPOPROTEIN"/>
    <property type="match status" value="1"/>
</dbReference>
<evidence type="ECO:0000256" key="10">
    <source>
        <dbReference type="ARBA" id="ARBA00023315"/>
    </source>
</evidence>
<dbReference type="CDD" id="cd16913">
    <property type="entry name" value="YkuD_like"/>
    <property type="match status" value="1"/>
</dbReference>
<feature type="active site" description="Nucleophile" evidence="13">
    <location>
        <position position="348"/>
    </location>
</feature>
<keyword evidence="5 13" id="KW-0133">Cell shape</keyword>
<dbReference type="GO" id="GO:0005576">
    <property type="term" value="C:extracellular region"/>
    <property type="evidence" value="ECO:0007669"/>
    <property type="project" value="TreeGrafter"/>
</dbReference>
<evidence type="ECO:0000256" key="7">
    <source>
        <dbReference type="ARBA" id="ARBA00023136"/>
    </source>
</evidence>
<dbReference type="CDD" id="cd13432">
    <property type="entry name" value="LDT_IgD_like_2"/>
    <property type="match status" value="1"/>
</dbReference>
<evidence type="ECO:0000256" key="3">
    <source>
        <dbReference type="ARBA" id="ARBA00022679"/>
    </source>
</evidence>
<evidence type="ECO:0000313" key="17">
    <source>
        <dbReference type="Proteomes" id="UP001146469"/>
    </source>
</evidence>
<feature type="domain" description="L,D-TPase catalytic" evidence="15">
    <location>
        <begin position="248"/>
        <end position="372"/>
    </location>
</feature>
<dbReference type="GO" id="GO:0016746">
    <property type="term" value="F:acyltransferase activity"/>
    <property type="evidence" value="ECO:0007669"/>
    <property type="project" value="UniProtKB-KW"/>
</dbReference>
<keyword evidence="3" id="KW-0808">Transferase</keyword>
<sequence length="402" mass="43880">MRNTKVFGQTFSRITAASLSIALVTFTASCTIDRDSDDPQISSNASTGENGEGEEKKDENKLTSNVKDGDTEVDVTEHVQVKGDKKIDKVSLTNDAGEEVKGKFNEDKTEWTVPTKLGYSRTYTLTAKSGGQKLEQTFTTMTPGMTLNGALAPLDGSTVGIGQTISLRFDAPVEDRKAVEDAITVETTPKVEGAFYWITAQEVRWRPEKYWKPGTKVSVKADLYGTKIGEGVYGGEDRSAKFTIGDAMRAIVDDSTKMMTIKKNGKTVQTMPVSLGRDYQYPTPNGKYIIGDQFEHLTMDSSTFGLTGAGSYVTDVQYATQMSYSGIYIHAAPWSVYAQGNTNTSHGCINVTVENAAWVFNNMKRGDIVEVKNTQGETLNGSDGLGDWNIPWKTWKAGNSEG</sequence>
<comment type="caution">
    <text evidence="16">The sequence shown here is derived from an EMBL/GenBank/DDBJ whole genome shotgun (WGS) entry which is preliminary data.</text>
</comment>
<dbReference type="AlphaFoldDB" id="A0A9X3LKR0"/>
<evidence type="ECO:0000256" key="1">
    <source>
        <dbReference type="ARBA" id="ARBA00004752"/>
    </source>
</evidence>
<evidence type="ECO:0000256" key="12">
    <source>
        <dbReference type="ARBA" id="ARBA00060592"/>
    </source>
</evidence>
<evidence type="ECO:0000256" key="11">
    <source>
        <dbReference type="ARBA" id="ARBA00023316"/>
    </source>
</evidence>
<keyword evidence="17" id="KW-1185">Reference proteome</keyword>
<dbReference type="GO" id="GO:0071555">
    <property type="term" value="P:cell wall organization"/>
    <property type="evidence" value="ECO:0007669"/>
    <property type="project" value="UniProtKB-UniRule"/>
</dbReference>
<evidence type="ECO:0000256" key="13">
    <source>
        <dbReference type="PROSITE-ProRule" id="PRU01373"/>
    </source>
</evidence>
<dbReference type="FunFam" id="2.40.440.10:FF:000005">
    <property type="entry name" value="L,D-transpeptidase 2"/>
    <property type="match status" value="1"/>
</dbReference>
<keyword evidence="4" id="KW-0732">Signal</keyword>
<evidence type="ECO:0000259" key="15">
    <source>
        <dbReference type="PROSITE" id="PS52029"/>
    </source>
</evidence>
<gene>
    <name evidence="16" type="ORF">L8V00_05760</name>
</gene>
<keyword evidence="10" id="KW-0012">Acyltransferase</keyword>
<feature type="compositionally biased region" description="Basic and acidic residues" evidence="14">
    <location>
        <begin position="53"/>
        <end position="69"/>
    </location>
</feature>